<proteinExistence type="predicted"/>
<gene>
    <name evidence="1" type="ORF">AF72_11760</name>
</gene>
<dbReference type="AlphaFoldDB" id="Z9JFR0"/>
<protein>
    <submittedName>
        <fullName evidence="1">Uncharacterized protein</fullName>
    </submittedName>
</protein>
<comment type="caution">
    <text evidence="1">The sequence shown here is derived from an EMBL/GenBank/DDBJ whole genome shotgun (WGS) entry which is preliminary data.</text>
</comment>
<dbReference type="PATRIC" id="fig|1444770.3.peg.2773"/>
<organism evidence="1 2">
    <name type="scientific">Xylella taiwanensis</name>
    <dbReference type="NCBI Taxonomy" id="1444770"/>
    <lineage>
        <taxon>Bacteria</taxon>
        <taxon>Pseudomonadati</taxon>
        <taxon>Pseudomonadota</taxon>
        <taxon>Gammaproteobacteria</taxon>
        <taxon>Lysobacterales</taxon>
        <taxon>Lysobacteraceae</taxon>
        <taxon>Xylella</taxon>
    </lineage>
</organism>
<dbReference type="EMBL" id="JDSQ01000025">
    <property type="protein sequence ID" value="EWS77245.1"/>
    <property type="molecule type" value="Genomic_DNA"/>
</dbReference>
<dbReference type="Proteomes" id="UP000020406">
    <property type="component" value="Unassembled WGS sequence"/>
</dbReference>
<accession>Z9JFR0</accession>
<evidence type="ECO:0000313" key="2">
    <source>
        <dbReference type="Proteomes" id="UP000020406"/>
    </source>
</evidence>
<reference evidence="1 2" key="1">
    <citation type="journal article" date="2014" name="Genome Announc.">
        <title>Draft Genome Sequence of Xylella fastidiosa Pear Leaf Scorch Strain in Taiwan.</title>
        <authorList>
            <person name="Su C.C."/>
            <person name="Deng W.L."/>
            <person name="Jan F.J."/>
            <person name="Chang C.J."/>
            <person name="Huang H."/>
            <person name="Chen J."/>
        </authorList>
    </citation>
    <scope>NUCLEOTIDE SEQUENCE [LARGE SCALE GENOMIC DNA]</scope>
    <source>
        <strain evidence="1 2">PLS229</strain>
    </source>
</reference>
<evidence type="ECO:0000313" key="1">
    <source>
        <dbReference type="EMBL" id="EWS77245.1"/>
    </source>
</evidence>
<name>Z9JFR0_9GAMM</name>
<sequence length="37" mass="4132">MMLHTRFSLVQTKLTLQCVGEGRINGAEAGFTFLEMT</sequence>